<evidence type="ECO:0000313" key="2">
    <source>
        <dbReference type="EMBL" id="GAJ15822.1"/>
    </source>
</evidence>
<reference evidence="2" key="1">
    <citation type="journal article" date="2014" name="Front. Microbiol.">
        <title>High frequency of phylogenetically diverse reductive dehalogenase-homologous genes in deep subseafloor sedimentary metagenomes.</title>
        <authorList>
            <person name="Kawai M."/>
            <person name="Futagami T."/>
            <person name="Toyoda A."/>
            <person name="Takaki Y."/>
            <person name="Nishi S."/>
            <person name="Hori S."/>
            <person name="Arai W."/>
            <person name="Tsubouchi T."/>
            <person name="Morono Y."/>
            <person name="Uchiyama I."/>
            <person name="Ito T."/>
            <person name="Fujiyama A."/>
            <person name="Inagaki F."/>
            <person name="Takami H."/>
        </authorList>
    </citation>
    <scope>NUCLEOTIDE SEQUENCE</scope>
    <source>
        <strain evidence="2">Expedition CK06-06</strain>
    </source>
</reference>
<dbReference type="Pfam" id="PF04865">
    <property type="entry name" value="Baseplate_J"/>
    <property type="match status" value="1"/>
</dbReference>
<feature type="non-terminal residue" evidence="2">
    <location>
        <position position="257"/>
    </location>
</feature>
<name>X1VDX8_9ZZZZ</name>
<feature type="non-terminal residue" evidence="2">
    <location>
        <position position="1"/>
    </location>
</feature>
<dbReference type="AlphaFoldDB" id="X1VDX8"/>
<comment type="caution">
    <text evidence="2">The sequence shown here is derived from an EMBL/GenBank/DDBJ whole genome shotgun (WGS) entry which is preliminary data.</text>
</comment>
<gene>
    <name evidence="2" type="ORF">S12H4_44594</name>
</gene>
<sequence>DAVAVNNATLANQINPNFAGGIFLDAILALTGTERTPATFTTVTGTLTGVPGTIVPSGSQVRDTTNQALFESVSAVTIPTGGTIDVDFQAVDPGPIAVTPSTLTDIVSNVIGWQTVNNAADQNTLGTLTQTDEQAKSFRKATLAIQGQGLAESILSGVNALANVTSATFLENVSSSPQVIENVNMNPNSMYLCVDGGVDQAIAEELTNKKNGGCGYTNGAAVPVSVPVTVPFSGQVINVLFDRPDEVPTLVRVTVPA</sequence>
<proteinExistence type="predicted"/>
<feature type="domain" description="Baseplate protein J-like barrel" evidence="1">
    <location>
        <begin position="46"/>
        <end position="120"/>
    </location>
</feature>
<dbReference type="EMBL" id="BARW01027493">
    <property type="protein sequence ID" value="GAJ15822.1"/>
    <property type="molecule type" value="Genomic_DNA"/>
</dbReference>
<protein>
    <recommendedName>
        <fullName evidence="1">Baseplate protein J-like barrel domain-containing protein</fullName>
    </recommendedName>
</protein>
<evidence type="ECO:0000259" key="1">
    <source>
        <dbReference type="Pfam" id="PF04865"/>
    </source>
</evidence>
<dbReference type="InterPro" id="IPR006949">
    <property type="entry name" value="Barrel_Baseplate_J-like"/>
</dbReference>
<accession>X1VDX8</accession>
<organism evidence="2">
    <name type="scientific">marine sediment metagenome</name>
    <dbReference type="NCBI Taxonomy" id="412755"/>
    <lineage>
        <taxon>unclassified sequences</taxon>
        <taxon>metagenomes</taxon>
        <taxon>ecological metagenomes</taxon>
    </lineage>
</organism>